<dbReference type="CDD" id="cd09241">
    <property type="entry name" value="BRO1_ScRim20-like"/>
    <property type="match status" value="1"/>
</dbReference>
<evidence type="ECO:0000256" key="1">
    <source>
        <dbReference type="ARBA" id="ARBA00038154"/>
    </source>
</evidence>
<organism evidence="4 5">
    <name type="scientific">Exophiala mesophila</name>
    <name type="common">Black yeast-like fungus</name>
    <dbReference type="NCBI Taxonomy" id="212818"/>
    <lineage>
        <taxon>Eukaryota</taxon>
        <taxon>Fungi</taxon>
        <taxon>Dikarya</taxon>
        <taxon>Ascomycota</taxon>
        <taxon>Pezizomycotina</taxon>
        <taxon>Eurotiomycetes</taxon>
        <taxon>Chaetothyriomycetidae</taxon>
        <taxon>Chaetothyriales</taxon>
        <taxon>Herpotrichiellaceae</taxon>
        <taxon>Exophiala</taxon>
    </lineage>
</organism>
<dbReference type="OrthoDB" id="64867at2759"/>
<protein>
    <recommendedName>
        <fullName evidence="3">BRO1 domain-containing protein</fullName>
    </recommendedName>
</protein>
<dbReference type="InterPro" id="IPR004328">
    <property type="entry name" value="BRO1_dom"/>
</dbReference>
<accession>A0A438N7V2</accession>
<dbReference type="Proteomes" id="UP000288859">
    <property type="component" value="Unassembled WGS sequence"/>
</dbReference>
<comment type="similarity">
    <text evidence="1">Belongs to the palA/RIM20 family.</text>
</comment>
<feature type="region of interest" description="Disordered" evidence="2">
    <location>
        <begin position="812"/>
        <end position="834"/>
    </location>
</feature>
<sequence>MTSNLIEIPYRRTHPVDFSSAINQYISTKYDQSPEMFADDLRQIDRMRNEAINVQETHISGLQKLAAYAAQLRYIGGKFPIDIGVDFPWYPALGYDREKPVLQNNIRYELANILFNLAALYSQLAFGTNRTTLDGLKQAAEYGAAAAGVFSFLRREIIPDMRTTPPEDMDDVTLESLEQLCLAQSQECFWQIVIKKNMSDGTVARLAACVSDFYIYAADAARQSRTVSAEWIHHFQAKHHHFAAAAQYRQSRYCLTNKQYGEEISRLRDARVCIDEGLQEGRYIGPTLLGDLNGLKSRINEELKRAERDNDMIYLQAPPPKSQLKVLERTIMVKSRVPADVADGINLLGEGKPFGKPLFENLVPYAVHQAASIYADRRDRLVGGSIIVDLETMTAKLREVLQLLDLPGSLQALEKPLGLPPSLVSKADELRQQDALYRLKRSLDDTTKLRTNDLAIYQEGLALLDAERAEDDRARSKFGTDRWNRPPSTTALSKLYQQSKDLQAYLNSAGSSDSLVQTKIRENEHILRLLTGTNRDLERFVPSSDQVAMTPAIEETARRLRACYSEASRLETKRKNKIAALREKASKDDVGPALLAEAARLEREYPMQKIEPGQFESLFEKRLTMYETDREALDTEQEEQDQLVARLREANKNFLDARRGDTSTKDRQNALQSLELGYSKYKESVSNLETGRKFYNDLASHVTRFRENCKAQVSERRVEASQMEADLAGQDMGRLNLQETRRELRNQQREHQPSAGVGRHVQQPAPEAIPAPVPTRTPTGIPAGVMPSNQPVPLGVAGGSIGGGGVWSPDMGIRFGGLPPQGPGQAGYPAPRRT</sequence>
<comment type="caution">
    <text evidence="4">The sequence shown here is derived from an EMBL/GenBank/DDBJ whole genome shotgun (WGS) entry which is preliminary data.</text>
</comment>
<dbReference type="AlphaFoldDB" id="A0A438N7V2"/>
<gene>
    <name evidence="4" type="ORF">B0A52_04212</name>
</gene>
<dbReference type="EMBL" id="NAJM01000015">
    <property type="protein sequence ID" value="RVX71813.1"/>
    <property type="molecule type" value="Genomic_DNA"/>
</dbReference>
<reference evidence="4 5" key="1">
    <citation type="submission" date="2017-03" db="EMBL/GenBank/DDBJ databases">
        <title>Genomes of endolithic fungi from Antarctica.</title>
        <authorList>
            <person name="Coleine C."/>
            <person name="Masonjones S."/>
            <person name="Stajich J.E."/>
        </authorList>
    </citation>
    <scope>NUCLEOTIDE SEQUENCE [LARGE SCALE GENOMIC DNA]</scope>
    <source>
        <strain evidence="4 5">CCFEE 6314</strain>
    </source>
</reference>
<dbReference type="Pfam" id="PF03097">
    <property type="entry name" value="BRO1"/>
    <property type="match status" value="1"/>
</dbReference>
<dbReference type="PROSITE" id="PS51180">
    <property type="entry name" value="BRO1"/>
    <property type="match status" value="1"/>
</dbReference>
<dbReference type="SMART" id="SM01041">
    <property type="entry name" value="BRO1"/>
    <property type="match status" value="1"/>
</dbReference>
<name>A0A438N7V2_EXOME</name>
<dbReference type="Gene3D" id="1.25.40.280">
    <property type="entry name" value="alix/aip1 like domains"/>
    <property type="match status" value="1"/>
</dbReference>
<dbReference type="InterPro" id="IPR025304">
    <property type="entry name" value="ALIX_V_dom"/>
</dbReference>
<dbReference type="PANTHER" id="PTHR23030">
    <property type="entry name" value="PCD6 INTERACTING PROTEIN-RELATED"/>
    <property type="match status" value="1"/>
</dbReference>
<evidence type="ECO:0000313" key="5">
    <source>
        <dbReference type="Proteomes" id="UP000288859"/>
    </source>
</evidence>
<dbReference type="Gene3D" id="1.20.140.50">
    <property type="entry name" value="alix/aip1 like domains"/>
    <property type="match status" value="1"/>
</dbReference>
<dbReference type="InterPro" id="IPR038499">
    <property type="entry name" value="BRO1_sf"/>
</dbReference>
<feature type="domain" description="BRO1" evidence="3">
    <location>
        <begin position="4"/>
        <end position="397"/>
    </location>
</feature>
<dbReference type="VEuPathDB" id="FungiDB:PV10_08781"/>
<evidence type="ECO:0000313" key="4">
    <source>
        <dbReference type="EMBL" id="RVX71813.1"/>
    </source>
</evidence>
<dbReference type="Gene3D" id="1.20.120.560">
    <property type="entry name" value="alix/aip1 in complex with the ypdl late domain"/>
    <property type="match status" value="1"/>
</dbReference>
<dbReference type="PANTHER" id="PTHR23030:SF39">
    <property type="entry name" value="PROGRAMMED CELL DEATH 6-INTERACTING PROTEIN"/>
    <property type="match status" value="1"/>
</dbReference>
<evidence type="ECO:0000259" key="3">
    <source>
        <dbReference type="PROSITE" id="PS51180"/>
    </source>
</evidence>
<evidence type="ECO:0000256" key="2">
    <source>
        <dbReference type="SAM" id="MobiDB-lite"/>
    </source>
</evidence>
<feature type="region of interest" description="Disordered" evidence="2">
    <location>
        <begin position="744"/>
        <end position="773"/>
    </location>
</feature>
<dbReference type="GO" id="GO:0005768">
    <property type="term" value="C:endosome"/>
    <property type="evidence" value="ECO:0007669"/>
    <property type="project" value="TreeGrafter"/>
</dbReference>
<proteinExistence type="inferred from homology"/>
<dbReference type="Pfam" id="PF13949">
    <property type="entry name" value="ALIX_LYPXL_bnd"/>
    <property type="match status" value="1"/>
</dbReference>